<evidence type="ECO:0000256" key="1">
    <source>
        <dbReference type="SAM" id="MobiDB-lite"/>
    </source>
</evidence>
<keyword evidence="3" id="KW-1185">Reference proteome</keyword>
<sequence>MQSGSSPIHPQSGQLGSSWKSLALSRYFSGLLPKTSSTLGNQHNWPAGPLCRATDRPLLVGIVDCDHAIQDVVRRLFTYMLLTGASFGVLVDGESIRWQETIPSSRSEITTKVISCRGDHSWHEESQLSLASGRETLSHPSSPRSTNSSPWFSSDEGWPLSSYLTFSVRDIQAALAPAYEALARIQARGLIHGDLVPLKILVRRESRSSQSSWVTIIGFSTASYVGPKEIHVSAGREMAKLQQCFEEVLMFVRAEEDMAVDRFLLALRKSSSIVFHKFPKICDLLNALGANLQGDDESSPKTDEASEASEMLSRYFKEYVVVDALTTPVDNPKLLKKEPRFDELRRFLAERRQLSSSGGVKLDFILGKLKFIHKCFNYYSISGLTNLKFCYN</sequence>
<feature type="region of interest" description="Disordered" evidence="1">
    <location>
        <begin position="133"/>
        <end position="153"/>
    </location>
</feature>
<reference evidence="2 3" key="1">
    <citation type="journal article" date="2011" name="Science">
        <title>The Selaginella genome identifies genetic changes associated with the evolution of vascular plants.</title>
        <authorList>
            <person name="Banks J.A."/>
            <person name="Nishiyama T."/>
            <person name="Hasebe M."/>
            <person name="Bowman J.L."/>
            <person name="Gribskov M."/>
            <person name="dePamphilis C."/>
            <person name="Albert V.A."/>
            <person name="Aono N."/>
            <person name="Aoyama T."/>
            <person name="Ambrose B.A."/>
            <person name="Ashton N.W."/>
            <person name="Axtell M.J."/>
            <person name="Barker E."/>
            <person name="Barker M.S."/>
            <person name="Bennetzen J.L."/>
            <person name="Bonawitz N.D."/>
            <person name="Chapple C."/>
            <person name="Cheng C."/>
            <person name="Correa L.G."/>
            <person name="Dacre M."/>
            <person name="DeBarry J."/>
            <person name="Dreyer I."/>
            <person name="Elias M."/>
            <person name="Engstrom E.M."/>
            <person name="Estelle M."/>
            <person name="Feng L."/>
            <person name="Finet C."/>
            <person name="Floyd S.K."/>
            <person name="Frommer W.B."/>
            <person name="Fujita T."/>
            <person name="Gramzow L."/>
            <person name="Gutensohn M."/>
            <person name="Harholt J."/>
            <person name="Hattori M."/>
            <person name="Heyl A."/>
            <person name="Hirai T."/>
            <person name="Hiwatashi Y."/>
            <person name="Ishikawa M."/>
            <person name="Iwata M."/>
            <person name="Karol K.G."/>
            <person name="Koehler B."/>
            <person name="Kolukisaoglu U."/>
            <person name="Kubo M."/>
            <person name="Kurata T."/>
            <person name="Lalonde S."/>
            <person name="Li K."/>
            <person name="Li Y."/>
            <person name="Litt A."/>
            <person name="Lyons E."/>
            <person name="Manning G."/>
            <person name="Maruyama T."/>
            <person name="Michael T.P."/>
            <person name="Mikami K."/>
            <person name="Miyazaki S."/>
            <person name="Morinaga S."/>
            <person name="Murata T."/>
            <person name="Mueller-Roeber B."/>
            <person name="Nelson D.R."/>
            <person name="Obara M."/>
            <person name="Oguri Y."/>
            <person name="Olmstead R.G."/>
            <person name="Onodera N."/>
            <person name="Petersen B.L."/>
            <person name="Pils B."/>
            <person name="Prigge M."/>
            <person name="Rensing S.A."/>
            <person name="Riano-Pachon D.M."/>
            <person name="Roberts A.W."/>
            <person name="Sato Y."/>
            <person name="Scheller H.V."/>
            <person name="Schulz B."/>
            <person name="Schulz C."/>
            <person name="Shakirov E.V."/>
            <person name="Shibagaki N."/>
            <person name="Shinohara N."/>
            <person name="Shippen D.E."/>
            <person name="Soerensen I."/>
            <person name="Sotooka R."/>
            <person name="Sugimoto N."/>
            <person name="Sugita M."/>
            <person name="Sumikawa N."/>
            <person name="Tanurdzic M."/>
            <person name="Theissen G."/>
            <person name="Ulvskov P."/>
            <person name="Wakazuki S."/>
            <person name="Weng J.K."/>
            <person name="Willats W.W."/>
            <person name="Wipf D."/>
            <person name="Wolf P.G."/>
            <person name="Yang L."/>
            <person name="Zimmer A.D."/>
            <person name="Zhu Q."/>
            <person name="Mitros T."/>
            <person name="Hellsten U."/>
            <person name="Loque D."/>
            <person name="Otillar R."/>
            <person name="Salamov A."/>
            <person name="Schmutz J."/>
            <person name="Shapiro H."/>
            <person name="Lindquist E."/>
            <person name="Lucas S."/>
            <person name="Rokhsar D."/>
            <person name="Grigoriev I.V."/>
        </authorList>
    </citation>
    <scope>NUCLEOTIDE SEQUENCE [LARGE SCALE GENOMIC DNA]</scope>
</reference>
<feature type="compositionally biased region" description="Low complexity" evidence="1">
    <location>
        <begin position="138"/>
        <end position="153"/>
    </location>
</feature>
<accession>D8SII0</accession>
<evidence type="ECO:0000313" key="2">
    <source>
        <dbReference type="EMBL" id="EFJ15975.1"/>
    </source>
</evidence>
<protein>
    <submittedName>
        <fullName evidence="2">Uncharacterized protein</fullName>
    </submittedName>
</protein>
<dbReference type="KEGG" id="smo:SELMODRAFT_422475"/>
<evidence type="ECO:0000313" key="3">
    <source>
        <dbReference type="Proteomes" id="UP000001514"/>
    </source>
</evidence>
<dbReference type="Proteomes" id="UP000001514">
    <property type="component" value="Unassembled WGS sequence"/>
</dbReference>
<gene>
    <name evidence="2" type="ORF">SELMODRAFT_422475</name>
</gene>
<organism evidence="3">
    <name type="scientific">Selaginella moellendorffii</name>
    <name type="common">Spikemoss</name>
    <dbReference type="NCBI Taxonomy" id="88036"/>
    <lineage>
        <taxon>Eukaryota</taxon>
        <taxon>Viridiplantae</taxon>
        <taxon>Streptophyta</taxon>
        <taxon>Embryophyta</taxon>
        <taxon>Tracheophyta</taxon>
        <taxon>Lycopodiopsida</taxon>
        <taxon>Selaginellales</taxon>
        <taxon>Selaginellaceae</taxon>
        <taxon>Selaginella</taxon>
    </lineage>
</organism>
<proteinExistence type="predicted"/>
<dbReference type="HOGENOM" id="CLU_042595_0_0_1"/>
<dbReference type="AlphaFoldDB" id="D8SII0"/>
<dbReference type="Gramene" id="EFJ15975">
    <property type="protein sequence ID" value="EFJ15975"/>
    <property type="gene ID" value="SELMODRAFT_422475"/>
</dbReference>
<dbReference type="InParanoid" id="D8SII0"/>
<dbReference type="EMBL" id="GL377621">
    <property type="protein sequence ID" value="EFJ15975.1"/>
    <property type="molecule type" value="Genomic_DNA"/>
</dbReference>
<name>D8SII0_SELML</name>